<dbReference type="EMBL" id="BARV01000293">
    <property type="protein sequence ID" value="GAH96353.1"/>
    <property type="molecule type" value="Genomic_DNA"/>
</dbReference>
<organism evidence="1">
    <name type="scientific">marine sediment metagenome</name>
    <dbReference type="NCBI Taxonomy" id="412755"/>
    <lineage>
        <taxon>unclassified sequences</taxon>
        <taxon>metagenomes</taxon>
        <taxon>ecological metagenomes</taxon>
    </lineage>
</organism>
<sequence length="55" mass="6062">MLTMANKGAAIGIGLFFLTLLGLGVAAERDERKQALLRRVDKEVKEAKEYLKGVE</sequence>
<dbReference type="AlphaFoldDB" id="X1LQD1"/>
<evidence type="ECO:0000313" key="1">
    <source>
        <dbReference type="EMBL" id="GAH96353.1"/>
    </source>
</evidence>
<proteinExistence type="predicted"/>
<gene>
    <name evidence="1" type="ORF">S06H3_01221</name>
</gene>
<comment type="caution">
    <text evidence="1">The sequence shown here is derived from an EMBL/GenBank/DDBJ whole genome shotgun (WGS) entry which is preliminary data.</text>
</comment>
<name>X1LQD1_9ZZZZ</name>
<reference evidence="1" key="1">
    <citation type="journal article" date="2014" name="Front. Microbiol.">
        <title>High frequency of phylogenetically diverse reductive dehalogenase-homologous genes in deep subseafloor sedimentary metagenomes.</title>
        <authorList>
            <person name="Kawai M."/>
            <person name="Futagami T."/>
            <person name="Toyoda A."/>
            <person name="Takaki Y."/>
            <person name="Nishi S."/>
            <person name="Hori S."/>
            <person name="Arai W."/>
            <person name="Tsubouchi T."/>
            <person name="Morono Y."/>
            <person name="Uchiyama I."/>
            <person name="Ito T."/>
            <person name="Fujiyama A."/>
            <person name="Inagaki F."/>
            <person name="Takami H."/>
        </authorList>
    </citation>
    <scope>NUCLEOTIDE SEQUENCE</scope>
    <source>
        <strain evidence="1">Expedition CK06-06</strain>
    </source>
</reference>
<accession>X1LQD1</accession>
<protein>
    <submittedName>
        <fullName evidence="1">Uncharacterized protein</fullName>
    </submittedName>
</protein>